<evidence type="ECO:0000256" key="6">
    <source>
        <dbReference type="ARBA" id="ARBA00048576"/>
    </source>
</evidence>
<evidence type="ECO:0000256" key="5">
    <source>
        <dbReference type="ARBA" id="ARBA00022929"/>
    </source>
</evidence>
<dbReference type="EMBL" id="MN079149">
    <property type="protein sequence ID" value="QEA06525.1"/>
    <property type="molecule type" value="Genomic_DNA"/>
</dbReference>
<dbReference type="InterPro" id="IPR018311">
    <property type="entry name" value="Autoind_synth_CS"/>
</dbReference>
<evidence type="ECO:0000256" key="1">
    <source>
        <dbReference type="ARBA" id="ARBA00012340"/>
    </source>
</evidence>
<dbReference type="PROSITE" id="PS00949">
    <property type="entry name" value="AUTOINDUCER_SYNTH_1"/>
    <property type="match status" value="1"/>
</dbReference>
<evidence type="ECO:0000313" key="7">
    <source>
        <dbReference type="EMBL" id="QEA06525.1"/>
    </source>
</evidence>
<sequence length="213" mass="23505">MQAQILVGRPSEATLPPSVVDGIYRFRHRVFRQRLGWEVTSVRGRERDDYDDLDPVYIACHKHRETVIGTFRLLPTTGPYMLRDVFPELLRGESVPCASDVWELSRFAVEPSDASERVQASCTETTLSLMRACYRYGASNGIREYVMATSVAVERMLRGMGLELTRFGDGSAVRIGRVLSVACRLRIDEALGRALGALPATDAAAAPAGRAVA</sequence>
<dbReference type="GO" id="GO:0007165">
    <property type="term" value="P:signal transduction"/>
    <property type="evidence" value="ECO:0007669"/>
    <property type="project" value="TreeGrafter"/>
</dbReference>
<keyword evidence="4" id="KW-0949">S-adenosyl-L-methionine</keyword>
<dbReference type="GO" id="GO:0009372">
    <property type="term" value="P:quorum sensing"/>
    <property type="evidence" value="ECO:0007669"/>
    <property type="project" value="UniProtKB-KW"/>
</dbReference>
<dbReference type="PROSITE" id="PS51187">
    <property type="entry name" value="AUTOINDUCER_SYNTH_2"/>
    <property type="match status" value="1"/>
</dbReference>
<protein>
    <recommendedName>
        <fullName evidence="1">acyl-homoserine-lactone synthase</fullName>
        <ecNumber evidence="1">2.3.1.184</ecNumber>
    </recommendedName>
</protein>
<keyword evidence="3 7" id="KW-0808">Transferase</keyword>
<keyword evidence="2" id="KW-0673">Quorum sensing</keyword>
<dbReference type="EC" id="2.3.1.184" evidence="1"/>
<evidence type="ECO:0000256" key="3">
    <source>
        <dbReference type="ARBA" id="ARBA00022679"/>
    </source>
</evidence>
<dbReference type="AlphaFoldDB" id="A0A5B8RHV4"/>
<dbReference type="PANTHER" id="PTHR39322:SF1">
    <property type="entry name" value="ISOVALERYL-HOMOSERINE LACTONE SYNTHASE"/>
    <property type="match status" value="1"/>
</dbReference>
<evidence type="ECO:0000256" key="2">
    <source>
        <dbReference type="ARBA" id="ARBA00022654"/>
    </source>
</evidence>
<dbReference type="Gene3D" id="3.40.630.30">
    <property type="match status" value="1"/>
</dbReference>
<keyword evidence="5" id="KW-0071">Autoinducer synthesis</keyword>
<dbReference type="Pfam" id="PF00765">
    <property type="entry name" value="Autoind_synth"/>
    <property type="match status" value="1"/>
</dbReference>
<proteinExistence type="predicted"/>
<gene>
    <name evidence="7" type="primary">lasI</name>
    <name evidence="7" type="ORF">KBTEX_02865</name>
</gene>
<accession>A0A5B8RHV4</accession>
<evidence type="ECO:0000256" key="4">
    <source>
        <dbReference type="ARBA" id="ARBA00022691"/>
    </source>
</evidence>
<comment type="catalytic activity">
    <reaction evidence="6">
        <text>a fatty acyl-[ACP] + S-adenosyl-L-methionine = an N-acyl-L-homoserine lactone + S-methyl-5'-thioadenosine + holo-[ACP] + H(+)</text>
        <dbReference type="Rhea" id="RHEA:10096"/>
        <dbReference type="Rhea" id="RHEA-COMP:9685"/>
        <dbReference type="Rhea" id="RHEA-COMP:14125"/>
        <dbReference type="ChEBI" id="CHEBI:15378"/>
        <dbReference type="ChEBI" id="CHEBI:17509"/>
        <dbReference type="ChEBI" id="CHEBI:55474"/>
        <dbReference type="ChEBI" id="CHEBI:59789"/>
        <dbReference type="ChEBI" id="CHEBI:64479"/>
        <dbReference type="ChEBI" id="CHEBI:138651"/>
        <dbReference type="EC" id="2.3.1.184"/>
    </reaction>
</comment>
<organism evidence="7">
    <name type="scientific">uncultured organism</name>
    <dbReference type="NCBI Taxonomy" id="155900"/>
    <lineage>
        <taxon>unclassified sequences</taxon>
        <taxon>environmental samples</taxon>
    </lineage>
</organism>
<dbReference type="SUPFAM" id="SSF55729">
    <property type="entry name" value="Acyl-CoA N-acyltransferases (Nat)"/>
    <property type="match status" value="1"/>
</dbReference>
<dbReference type="PANTHER" id="PTHR39322">
    <property type="entry name" value="ACYL-HOMOSERINE-LACTONE SYNTHASE"/>
    <property type="match status" value="1"/>
</dbReference>
<dbReference type="InterPro" id="IPR016181">
    <property type="entry name" value="Acyl_CoA_acyltransferase"/>
</dbReference>
<name>A0A5B8RHV4_9ZZZZ</name>
<dbReference type="GO" id="GO:0061579">
    <property type="term" value="F:N-acyl homoserine lactone synthase activity"/>
    <property type="evidence" value="ECO:0007669"/>
    <property type="project" value="UniProtKB-EC"/>
</dbReference>
<reference evidence="7" key="1">
    <citation type="submission" date="2019-06" db="EMBL/GenBank/DDBJ databases">
        <authorList>
            <person name="Murdoch R.W."/>
            <person name="Fathepure B."/>
        </authorList>
    </citation>
    <scope>NUCLEOTIDE SEQUENCE</scope>
</reference>
<keyword evidence="7" id="KW-0012">Acyltransferase</keyword>
<dbReference type="PRINTS" id="PR01549">
    <property type="entry name" value="AUTOINDCRSYN"/>
</dbReference>
<dbReference type="InterPro" id="IPR001690">
    <property type="entry name" value="Autoind_synthase"/>
</dbReference>